<dbReference type="SMART" id="SM00418">
    <property type="entry name" value="HTH_ARSR"/>
    <property type="match status" value="1"/>
</dbReference>
<dbReference type="PROSITE" id="PS50987">
    <property type="entry name" value="HTH_ARSR_2"/>
    <property type="match status" value="1"/>
</dbReference>
<dbReference type="InterPro" id="IPR001845">
    <property type="entry name" value="HTH_ArsR_DNA-bd_dom"/>
</dbReference>
<dbReference type="AlphaFoldDB" id="A0A1S9T2V5"/>
<dbReference type="SUPFAM" id="SSF46785">
    <property type="entry name" value="Winged helix' DNA-binding domain"/>
    <property type="match status" value="1"/>
</dbReference>
<dbReference type="Pfam" id="PF01022">
    <property type="entry name" value="HTH_5"/>
    <property type="match status" value="1"/>
</dbReference>
<dbReference type="GO" id="GO:0003677">
    <property type="term" value="F:DNA binding"/>
    <property type="evidence" value="ECO:0007669"/>
    <property type="project" value="UniProtKB-KW"/>
</dbReference>
<proteinExistence type="predicted"/>
<dbReference type="InterPro" id="IPR036388">
    <property type="entry name" value="WH-like_DNA-bd_sf"/>
</dbReference>
<evidence type="ECO:0000256" key="3">
    <source>
        <dbReference type="ARBA" id="ARBA00023163"/>
    </source>
</evidence>
<dbReference type="Proteomes" id="UP000190906">
    <property type="component" value="Unassembled WGS sequence"/>
</dbReference>
<dbReference type="Gene3D" id="1.10.10.10">
    <property type="entry name" value="Winged helix-like DNA-binding domain superfamily/Winged helix DNA-binding domain"/>
    <property type="match status" value="1"/>
</dbReference>
<dbReference type="PANTHER" id="PTHR43132:SF2">
    <property type="entry name" value="ARSENICAL RESISTANCE OPERON REPRESSOR ARSR-RELATED"/>
    <property type="match status" value="1"/>
</dbReference>
<keyword evidence="1" id="KW-0805">Transcription regulation</keyword>
<keyword evidence="3" id="KW-0804">Transcription</keyword>
<dbReference type="PANTHER" id="PTHR43132">
    <property type="entry name" value="ARSENICAL RESISTANCE OPERON REPRESSOR ARSR-RELATED"/>
    <property type="match status" value="1"/>
</dbReference>
<dbReference type="InterPro" id="IPR036390">
    <property type="entry name" value="WH_DNA-bd_sf"/>
</dbReference>
<evidence type="ECO:0000259" key="4">
    <source>
        <dbReference type="PROSITE" id="PS50987"/>
    </source>
</evidence>
<dbReference type="EMBL" id="MUAJ01000104">
    <property type="protein sequence ID" value="OOR04325.1"/>
    <property type="molecule type" value="Genomic_DNA"/>
</dbReference>
<dbReference type="GO" id="GO:0003700">
    <property type="term" value="F:DNA-binding transcription factor activity"/>
    <property type="evidence" value="ECO:0007669"/>
    <property type="project" value="InterPro"/>
</dbReference>
<evidence type="ECO:0000256" key="1">
    <source>
        <dbReference type="ARBA" id="ARBA00023015"/>
    </source>
</evidence>
<keyword evidence="2" id="KW-0238">DNA-binding</keyword>
<feature type="domain" description="HTH arsR-type" evidence="4">
    <location>
        <begin position="1"/>
        <end position="91"/>
    </location>
</feature>
<dbReference type="InterPro" id="IPR051011">
    <property type="entry name" value="Metal_resp_trans_reg"/>
</dbReference>
<evidence type="ECO:0000313" key="6">
    <source>
        <dbReference type="Proteomes" id="UP000190906"/>
    </source>
</evidence>
<sequence length="91" mass="10334">MRNTVSEKDIDMLKALAHPSRLKIVTVLLSRGCCNVKELVEVIQLPQSTVSQHLTKLRVSEVVKLKKSGVESYYFVENLKVKSIIEVMLNH</sequence>
<dbReference type="CDD" id="cd00090">
    <property type="entry name" value="HTH_ARSR"/>
    <property type="match status" value="1"/>
</dbReference>
<reference evidence="5 6" key="1">
    <citation type="submission" date="2017-01" db="EMBL/GenBank/DDBJ databases">
        <title>Bacillus cereus isolates.</title>
        <authorList>
            <person name="Beno S.M."/>
        </authorList>
    </citation>
    <scope>NUCLEOTIDE SEQUENCE [LARGE SCALE GENOMIC DNA]</scope>
    <source>
        <strain evidence="5 6">FSL H8-0485</strain>
    </source>
</reference>
<protein>
    <submittedName>
        <fullName evidence="5">Transcriptional regulator</fullName>
    </submittedName>
</protein>
<gene>
    <name evidence="5" type="ORF">BW897_32085</name>
</gene>
<organism evidence="5 6">
    <name type="scientific">Bacillus cereus</name>
    <dbReference type="NCBI Taxonomy" id="1396"/>
    <lineage>
        <taxon>Bacteria</taxon>
        <taxon>Bacillati</taxon>
        <taxon>Bacillota</taxon>
        <taxon>Bacilli</taxon>
        <taxon>Bacillales</taxon>
        <taxon>Bacillaceae</taxon>
        <taxon>Bacillus</taxon>
        <taxon>Bacillus cereus group</taxon>
    </lineage>
</organism>
<dbReference type="InterPro" id="IPR011991">
    <property type="entry name" value="ArsR-like_HTH"/>
</dbReference>
<comment type="caution">
    <text evidence="5">The sequence shown here is derived from an EMBL/GenBank/DDBJ whole genome shotgun (WGS) entry which is preliminary data.</text>
</comment>
<name>A0A1S9T2V5_BACCE</name>
<evidence type="ECO:0000256" key="2">
    <source>
        <dbReference type="ARBA" id="ARBA00023125"/>
    </source>
</evidence>
<dbReference type="NCBIfam" id="NF033788">
    <property type="entry name" value="HTH_metalloreg"/>
    <property type="match status" value="1"/>
</dbReference>
<evidence type="ECO:0000313" key="5">
    <source>
        <dbReference type="EMBL" id="OOR04325.1"/>
    </source>
</evidence>
<accession>A0A1S9T2V5</accession>
<dbReference type="PRINTS" id="PR00778">
    <property type="entry name" value="HTHARSR"/>
</dbReference>
<dbReference type="RefSeq" id="WP_078205992.1">
    <property type="nucleotide sequence ID" value="NZ_MUAJ01000104.1"/>
</dbReference>